<reference evidence="7 8" key="1">
    <citation type="submission" date="2017-11" db="EMBL/GenBank/DDBJ databases">
        <title>Genomic Encyclopedia of Archaeal and Bacterial Type Strains, Phase II (KMG-II): From Individual Species to Whole Genera.</title>
        <authorList>
            <person name="Goeker M."/>
        </authorList>
    </citation>
    <scope>NUCLEOTIDE SEQUENCE [LARGE SCALE GENOMIC DNA]</scope>
    <source>
        <strain evidence="7 8">DSM 27268</strain>
    </source>
</reference>
<sequence>MIYLLKKLLKQAGKLFLILPFLVILICDTDAQILKKLGEKVKSEVAKTVKNADNNQPPPSVNSTDTEQMSMAAQPSQNKAAYISKFDFIPGEEVIYYYDFSDVNIGDAPENWQIDGSAEVVEVEGYPGKYIMLNDHSAIIPEAFEELPDEFTVQFDLICTNPFAWGSNNLYFAFANTNPNQTPDGTHEDLGSVNNTVFWIGIHPGSQTAAANKGHGEYILRTRSGVKKGIFSAESFNDKEEGRFAKISIWRQKKRVRVYVNENKVLDLTSILPPDMIVNTLAWSAYRYFNDDKYFIGNIRIAKSLPDSRNDMLQTGKYSTTGILFDVNSAEIKPESYGILKEIAGHLKLAEGAKITIIGHTDSDGDETKNLELSKKRAEAVKKSLVNDFGISSSLIETEGKGESEPVAPNDTPQNKAKNRRVEFVIKK</sequence>
<evidence type="ECO:0000313" key="8">
    <source>
        <dbReference type="Proteomes" id="UP000230000"/>
    </source>
</evidence>
<comment type="subcellular location">
    <subcellularLocation>
        <location evidence="1">Cell outer membrane</location>
    </subcellularLocation>
</comment>
<dbReference type="EMBL" id="PGFG01000001">
    <property type="protein sequence ID" value="PJJ75043.1"/>
    <property type="molecule type" value="Genomic_DNA"/>
</dbReference>
<evidence type="ECO:0000256" key="1">
    <source>
        <dbReference type="ARBA" id="ARBA00004442"/>
    </source>
</evidence>
<dbReference type="Proteomes" id="UP000230000">
    <property type="component" value="Unassembled WGS sequence"/>
</dbReference>
<keyword evidence="2 4" id="KW-0472">Membrane</keyword>
<evidence type="ECO:0000313" key="7">
    <source>
        <dbReference type="EMBL" id="PJJ75043.1"/>
    </source>
</evidence>
<evidence type="ECO:0000256" key="2">
    <source>
        <dbReference type="ARBA" id="ARBA00023136"/>
    </source>
</evidence>
<protein>
    <submittedName>
        <fullName evidence="7">OmpA family protein</fullName>
    </submittedName>
</protein>
<dbReference type="Gene3D" id="3.30.1330.60">
    <property type="entry name" value="OmpA-like domain"/>
    <property type="match status" value="1"/>
</dbReference>
<keyword evidence="8" id="KW-1185">Reference proteome</keyword>
<dbReference type="PANTHER" id="PTHR30329:SF21">
    <property type="entry name" value="LIPOPROTEIN YIAD-RELATED"/>
    <property type="match status" value="1"/>
</dbReference>
<dbReference type="GO" id="GO:0009279">
    <property type="term" value="C:cell outer membrane"/>
    <property type="evidence" value="ECO:0007669"/>
    <property type="project" value="UniProtKB-SubCell"/>
</dbReference>
<dbReference type="InterPro" id="IPR006664">
    <property type="entry name" value="OMP_bac"/>
</dbReference>
<comment type="caution">
    <text evidence="7">The sequence shown here is derived from an EMBL/GenBank/DDBJ whole genome shotgun (WGS) entry which is preliminary data.</text>
</comment>
<evidence type="ECO:0000256" key="3">
    <source>
        <dbReference type="ARBA" id="ARBA00023237"/>
    </source>
</evidence>
<accession>A0A2M9CT27</accession>
<feature type="domain" description="OmpA-like" evidence="6">
    <location>
        <begin position="312"/>
        <end position="428"/>
    </location>
</feature>
<dbReference type="OrthoDB" id="9800869at2"/>
<dbReference type="InterPro" id="IPR006665">
    <property type="entry name" value="OmpA-like"/>
</dbReference>
<dbReference type="PROSITE" id="PS51123">
    <property type="entry name" value="OMPA_2"/>
    <property type="match status" value="1"/>
</dbReference>
<keyword evidence="3" id="KW-0998">Cell outer membrane</keyword>
<name>A0A2M9CT27_9BACT</name>
<dbReference type="AlphaFoldDB" id="A0A2M9CT27"/>
<dbReference type="SUPFAM" id="SSF103088">
    <property type="entry name" value="OmpA-like"/>
    <property type="match status" value="1"/>
</dbReference>
<dbReference type="InterPro" id="IPR036737">
    <property type="entry name" value="OmpA-like_sf"/>
</dbReference>
<organism evidence="7 8">
    <name type="scientific">Thermoflavifilum aggregans</name>
    <dbReference type="NCBI Taxonomy" id="454188"/>
    <lineage>
        <taxon>Bacteria</taxon>
        <taxon>Pseudomonadati</taxon>
        <taxon>Bacteroidota</taxon>
        <taxon>Chitinophagia</taxon>
        <taxon>Chitinophagales</taxon>
        <taxon>Chitinophagaceae</taxon>
        <taxon>Thermoflavifilum</taxon>
    </lineage>
</organism>
<dbReference type="InterPro" id="IPR050330">
    <property type="entry name" value="Bact_OuterMem_StrucFunc"/>
</dbReference>
<feature type="region of interest" description="Disordered" evidence="5">
    <location>
        <begin position="397"/>
        <end position="428"/>
    </location>
</feature>
<dbReference type="Pfam" id="PF00691">
    <property type="entry name" value="OmpA"/>
    <property type="match status" value="1"/>
</dbReference>
<proteinExistence type="predicted"/>
<evidence type="ECO:0000256" key="4">
    <source>
        <dbReference type="PROSITE-ProRule" id="PRU00473"/>
    </source>
</evidence>
<evidence type="ECO:0000256" key="5">
    <source>
        <dbReference type="SAM" id="MobiDB-lite"/>
    </source>
</evidence>
<gene>
    <name evidence="7" type="ORF">BXY57_0611</name>
</gene>
<dbReference type="PANTHER" id="PTHR30329">
    <property type="entry name" value="STATOR ELEMENT OF FLAGELLAR MOTOR COMPLEX"/>
    <property type="match status" value="1"/>
</dbReference>
<evidence type="ECO:0000259" key="6">
    <source>
        <dbReference type="PROSITE" id="PS51123"/>
    </source>
</evidence>
<dbReference type="PRINTS" id="PR01021">
    <property type="entry name" value="OMPADOMAIN"/>
</dbReference>
<dbReference type="RefSeq" id="WP_100313704.1">
    <property type="nucleotide sequence ID" value="NZ_PGFG01000001.1"/>
</dbReference>
<dbReference type="CDD" id="cd07185">
    <property type="entry name" value="OmpA_C-like"/>
    <property type="match status" value="1"/>
</dbReference>